<reference evidence="3" key="1">
    <citation type="submission" date="2015-01" db="EMBL/GenBank/DDBJ databases">
        <title>Population genomics of rice bacterial leaf blight strains from India.</title>
        <authorList>
            <person name="Midha S."/>
            <person name="Anil M.G."/>
            <person name="Mishra D."/>
            <person name="Brahma K."/>
            <person name="Laha G.S."/>
            <person name="Sundaram R.M."/>
            <person name="Sonti R.V."/>
            <person name="Patil P.B."/>
        </authorList>
    </citation>
    <scope>NUCLEOTIDE SEQUENCE</scope>
    <source>
        <strain evidence="3">BXO512</strain>
    </source>
</reference>
<dbReference type="AlphaFoldDB" id="A0A854CJD9"/>
<feature type="region of interest" description="Disordered" evidence="1">
    <location>
        <begin position="33"/>
        <end position="71"/>
    </location>
</feature>
<accession>A0A854CJD9</accession>
<name>A0A854CJD9_XANOO</name>
<comment type="caution">
    <text evidence="3">The sequence shown here is derived from an EMBL/GenBank/DDBJ whole genome shotgun (WGS) entry which is preliminary data.</text>
</comment>
<gene>
    <name evidence="3" type="ORF">BXO512_17590</name>
</gene>
<evidence type="ECO:0000313" key="3">
    <source>
        <dbReference type="EMBL" id="OLG87405.1"/>
    </source>
</evidence>
<feature type="domain" description="X-Tfes XVIPCD" evidence="2">
    <location>
        <begin position="2"/>
        <end position="43"/>
    </location>
</feature>
<sequence length="71" mass="7750">MSPDAARTFAVQGRVDDPAQLRVSMETMTAMNTPLEQSSQRVAENAARQSVALEQQQSQTQQQQQGARAMG</sequence>
<proteinExistence type="predicted"/>
<evidence type="ECO:0000259" key="2">
    <source>
        <dbReference type="Pfam" id="PF20410"/>
    </source>
</evidence>
<organism evidence="3">
    <name type="scientific">Xanthomonas oryzae pv. oryzae</name>
    <dbReference type="NCBI Taxonomy" id="64187"/>
    <lineage>
        <taxon>Bacteria</taxon>
        <taxon>Pseudomonadati</taxon>
        <taxon>Pseudomonadota</taxon>
        <taxon>Gammaproteobacteria</taxon>
        <taxon>Lysobacterales</taxon>
        <taxon>Lysobacteraceae</taxon>
        <taxon>Xanthomonas</taxon>
    </lineage>
</organism>
<feature type="compositionally biased region" description="Polar residues" evidence="1">
    <location>
        <begin position="33"/>
        <end position="42"/>
    </location>
</feature>
<protein>
    <recommendedName>
        <fullName evidence="2">X-Tfes XVIPCD domain-containing protein</fullName>
    </recommendedName>
</protein>
<dbReference type="EMBL" id="JXEA01000269">
    <property type="protein sequence ID" value="OLG87405.1"/>
    <property type="molecule type" value="Genomic_DNA"/>
</dbReference>
<evidence type="ECO:0000256" key="1">
    <source>
        <dbReference type="SAM" id="MobiDB-lite"/>
    </source>
</evidence>
<dbReference type="Pfam" id="PF20410">
    <property type="entry name" value="X-Tfes_XVIPCD"/>
    <property type="match status" value="1"/>
</dbReference>
<dbReference type="InterPro" id="IPR046519">
    <property type="entry name" value="X-Tfes_XVIPCD"/>
</dbReference>
<feature type="compositionally biased region" description="Low complexity" evidence="1">
    <location>
        <begin position="55"/>
        <end position="65"/>
    </location>
</feature>